<gene>
    <name evidence="6" type="primary">rplW</name>
    <name evidence="7" type="ORF">C4900_02780</name>
</gene>
<evidence type="ECO:0000256" key="5">
    <source>
        <dbReference type="ARBA" id="ARBA00023274"/>
    </source>
</evidence>
<dbReference type="PANTHER" id="PTHR11620">
    <property type="entry name" value="60S RIBOSOMAL PROTEIN L23A"/>
    <property type="match status" value="1"/>
</dbReference>
<dbReference type="NCBIfam" id="NF004359">
    <property type="entry name" value="PRK05738.1-3"/>
    <property type="match status" value="1"/>
</dbReference>
<evidence type="ECO:0000256" key="2">
    <source>
        <dbReference type="ARBA" id="ARBA00022730"/>
    </source>
</evidence>
<evidence type="ECO:0000256" key="3">
    <source>
        <dbReference type="ARBA" id="ARBA00022884"/>
    </source>
</evidence>
<dbReference type="InterPro" id="IPR012677">
    <property type="entry name" value="Nucleotide-bd_a/b_plait_sf"/>
</dbReference>
<dbReference type="STRING" id="163359.A9R16_04535"/>
<dbReference type="AlphaFoldDB" id="A0A1C2FXT0"/>
<dbReference type="GO" id="GO:0019843">
    <property type="term" value="F:rRNA binding"/>
    <property type="evidence" value="ECO:0007669"/>
    <property type="project" value="UniProtKB-UniRule"/>
</dbReference>
<dbReference type="EMBL" id="PSYR01000001">
    <property type="protein sequence ID" value="RCN58710.1"/>
    <property type="molecule type" value="Genomic_DNA"/>
</dbReference>
<comment type="similarity">
    <text evidence="1 6">Belongs to the universal ribosomal protein uL23 family.</text>
</comment>
<name>A0A1C2FXT0_9GAMM</name>
<dbReference type="Gene3D" id="3.30.70.330">
    <property type="match status" value="1"/>
</dbReference>
<dbReference type="HAMAP" id="MF_01369_B">
    <property type="entry name" value="Ribosomal_uL23_B"/>
    <property type="match status" value="1"/>
</dbReference>
<dbReference type="NCBIfam" id="NF004363">
    <property type="entry name" value="PRK05738.2-4"/>
    <property type="match status" value="1"/>
</dbReference>
<dbReference type="OrthoDB" id="9793353at2"/>
<dbReference type="GO" id="GO:0003735">
    <property type="term" value="F:structural constituent of ribosome"/>
    <property type="evidence" value="ECO:0007669"/>
    <property type="project" value="InterPro"/>
</dbReference>
<evidence type="ECO:0000256" key="6">
    <source>
        <dbReference type="HAMAP-Rule" id="MF_01369"/>
    </source>
</evidence>
<comment type="function">
    <text evidence="6">One of the early assembly proteins it binds 23S rRNA. One of the proteins that surrounds the polypeptide exit tunnel on the outside of the ribosome. Forms the main docking site for trigger factor binding to the ribosome.</text>
</comment>
<keyword evidence="4 6" id="KW-0689">Ribosomal protein</keyword>
<evidence type="ECO:0000256" key="4">
    <source>
        <dbReference type="ARBA" id="ARBA00022980"/>
    </source>
</evidence>
<keyword evidence="8" id="KW-1185">Reference proteome</keyword>
<dbReference type="SUPFAM" id="SSF54189">
    <property type="entry name" value="Ribosomal proteins S24e, L23 and L15e"/>
    <property type="match status" value="1"/>
</dbReference>
<dbReference type="InterPro" id="IPR013025">
    <property type="entry name" value="Ribosomal_uL23-like"/>
</dbReference>
<comment type="caution">
    <text evidence="7">The sequence shown here is derived from an EMBL/GenBank/DDBJ whole genome shotgun (WGS) entry which is preliminary data.</text>
</comment>
<sequence length="96" mass="10559">MTADIYGVLLAPHVSEKATRLAEKHRQFVFRVRKDATKASVKAAVEKFFKVEVADVRVTVLKGKAKGGKNPGRRSDVKKAYVALKPGFDIQFGTGQ</sequence>
<dbReference type="GO" id="GO:0005840">
    <property type="term" value="C:ribosome"/>
    <property type="evidence" value="ECO:0007669"/>
    <property type="project" value="UniProtKB-KW"/>
</dbReference>
<keyword evidence="3 6" id="KW-0694">RNA-binding</keyword>
<comment type="subunit">
    <text evidence="6">Part of the 50S ribosomal subunit. Contacts protein L29, and trigger factor when it is bound to the ribosome.</text>
</comment>
<dbReference type="Proteomes" id="UP000253250">
    <property type="component" value="Unassembled WGS sequence"/>
</dbReference>
<dbReference type="GO" id="GO:1990904">
    <property type="term" value="C:ribonucleoprotein complex"/>
    <property type="evidence" value="ECO:0007669"/>
    <property type="project" value="UniProtKB-KW"/>
</dbReference>
<evidence type="ECO:0000256" key="1">
    <source>
        <dbReference type="ARBA" id="ARBA00006700"/>
    </source>
</evidence>
<keyword evidence="5 6" id="KW-0687">Ribonucleoprotein</keyword>
<accession>A0A1C2FXT0</accession>
<dbReference type="RefSeq" id="WP_065972129.1">
    <property type="nucleotide sequence ID" value="NZ_CP080624.1"/>
</dbReference>
<protein>
    <recommendedName>
        <fullName evidence="6">Large ribosomal subunit protein uL23</fullName>
    </recommendedName>
</protein>
<dbReference type="GO" id="GO:0006412">
    <property type="term" value="P:translation"/>
    <property type="evidence" value="ECO:0007669"/>
    <property type="project" value="UniProtKB-UniRule"/>
</dbReference>
<evidence type="ECO:0000313" key="7">
    <source>
        <dbReference type="EMBL" id="RCN58710.1"/>
    </source>
</evidence>
<reference evidence="7 8" key="1">
    <citation type="submission" date="2018-02" db="EMBL/GenBank/DDBJ databases">
        <title>Insights into the biology of acidophilic members of the Acidiferrobacteraceae family derived from comparative genomic analyses.</title>
        <authorList>
            <person name="Issotta F."/>
            <person name="Thyssen C."/>
            <person name="Mena C."/>
            <person name="Moya A."/>
            <person name="Bellenberg S."/>
            <person name="Sproer C."/>
            <person name="Covarrubias P.C."/>
            <person name="Sand W."/>
            <person name="Quatrini R."/>
            <person name="Vera M."/>
        </authorList>
    </citation>
    <scope>NUCLEOTIDE SEQUENCE [LARGE SCALE GENOMIC DNA]</scope>
    <source>
        <strain evidence="8">m-1</strain>
    </source>
</reference>
<dbReference type="Pfam" id="PF00276">
    <property type="entry name" value="Ribosomal_L23"/>
    <property type="match status" value="1"/>
</dbReference>
<evidence type="ECO:0000313" key="8">
    <source>
        <dbReference type="Proteomes" id="UP000253250"/>
    </source>
</evidence>
<dbReference type="InterPro" id="IPR012678">
    <property type="entry name" value="Ribosomal_uL23/eL15/eS24_sf"/>
</dbReference>
<keyword evidence="2 6" id="KW-0699">rRNA-binding</keyword>
<dbReference type="FunFam" id="3.30.70.330:FF:000001">
    <property type="entry name" value="50S ribosomal protein L23"/>
    <property type="match status" value="1"/>
</dbReference>
<proteinExistence type="inferred from homology"/>
<organism evidence="7 8">
    <name type="scientific">Acidiferrobacter thiooxydans</name>
    <dbReference type="NCBI Taxonomy" id="163359"/>
    <lineage>
        <taxon>Bacteria</taxon>
        <taxon>Pseudomonadati</taxon>
        <taxon>Pseudomonadota</taxon>
        <taxon>Gammaproteobacteria</taxon>
        <taxon>Acidiferrobacterales</taxon>
        <taxon>Acidiferrobacteraceae</taxon>
        <taxon>Acidiferrobacter</taxon>
    </lineage>
</organism>